<sequence>MKKAQTIVLGLIILLFSNSCTTTVRPSHTKTLIIKRAPQYKKVVYVKGRKYYTWGGKYYKKTKRGYVFISF</sequence>
<gene>
    <name evidence="2" type="ORF">EGM88_08675</name>
</gene>
<name>A0A3N4PAA3_9FLAO</name>
<evidence type="ECO:0000313" key="2">
    <source>
        <dbReference type="EMBL" id="RPD96433.1"/>
    </source>
</evidence>
<dbReference type="EMBL" id="RPFJ01000011">
    <property type="protein sequence ID" value="RPD96433.1"/>
    <property type="molecule type" value="Genomic_DNA"/>
</dbReference>
<dbReference type="AlphaFoldDB" id="A0A3N4PAA3"/>
<evidence type="ECO:0000313" key="3">
    <source>
        <dbReference type="Proteomes" id="UP000270856"/>
    </source>
</evidence>
<evidence type="ECO:0000256" key="1">
    <source>
        <dbReference type="SAM" id="SignalP"/>
    </source>
</evidence>
<protein>
    <recommendedName>
        <fullName evidence="4">SH3 domain-containing protein</fullName>
    </recommendedName>
</protein>
<proteinExistence type="predicted"/>
<feature type="chain" id="PRO_5018153903" description="SH3 domain-containing protein" evidence="1">
    <location>
        <begin position="22"/>
        <end position="71"/>
    </location>
</feature>
<keyword evidence="3" id="KW-1185">Reference proteome</keyword>
<reference evidence="2 3" key="1">
    <citation type="submission" date="2018-11" db="EMBL/GenBank/DDBJ databases">
        <title>Aureibaculum marinum gen. nov., sp. nov., a member of the family Flavobacteriaceae isolated from the Bohai Sea.</title>
        <authorList>
            <person name="Ji X."/>
        </authorList>
    </citation>
    <scope>NUCLEOTIDE SEQUENCE [LARGE SCALE GENOMIC DNA]</scope>
    <source>
        <strain evidence="2 3">BH-SD17</strain>
    </source>
</reference>
<evidence type="ECO:0008006" key="4">
    <source>
        <dbReference type="Google" id="ProtNLM"/>
    </source>
</evidence>
<dbReference type="Proteomes" id="UP000270856">
    <property type="component" value="Unassembled WGS sequence"/>
</dbReference>
<comment type="caution">
    <text evidence="2">The sequence shown here is derived from an EMBL/GenBank/DDBJ whole genome shotgun (WGS) entry which is preliminary data.</text>
</comment>
<dbReference type="RefSeq" id="WP_123897582.1">
    <property type="nucleotide sequence ID" value="NZ_RPFJ01000011.1"/>
</dbReference>
<keyword evidence="1" id="KW-0732">Signal</keyword>
<accession>A0A3N4PAA3</accession>
<feature type="signal peptide" evidence="1">
    <location>
        <begin position="1"/>
        <end position="21"/>
    </location>
</feature>
<organism evidence="2 3">
    <name type="scientific">Aureibaculum marinum</name>
    <dbReference type="NCBI Taxonomy" id="2487930"/>
    <lineage>
        <taxon>Bacteria</taxon>
        <taxon>Pseudomonadati</taxon>
        <taxon>Bacteroidota</taxon>
        <taxon>Flavobacteriia</taxon>
        <taxon>Flavobacteriales</taxon>
        <taxon>Flavobacteriaceae</taxon>
        <taxon>Aureibaculum</taxon>
    </lineage>
</organism>